<organism evidence="2">
    <name type="scientific">Cacopsylla melanoneura</name>
    <dbReference type="NCBI Taxonomy" id="428564"/>
    <lineage>
        <taxon>Eukaryota</taxon>
        <taxon>Metazoa</taxon>
        <taxon>Ecdysozoa</taxon>
        <taxon>Arthropoda</taxon>
        <taxon>Hexapoda</taxon>
        <taxon>Insecta</taxon>
        <taxon>Pterygota</taxon>
        <taxon>Neoptera</taxon>
        <taxon>Paraneoptera</taxon>
        <taxon>Hemiptera</taxon>
        <taxon>Sternorrhyncha</taxon>
        <taxon>Psylloidea</taxon>
        <taxon>Psyllidae</taxon>
        <taxon>Psyllinae</taxon>
        <taxon>Cacopsylla</taxon>
    </lineage>
</organism>
<evidence type="ECO:0000256" key="1">
    <source>
        <dbReference type="SAM" id="Phobius"/>
    </source>
</evidence>
<feature type="transmembrane region" description="Helical" evidence="1">
    <location>
        <begin position="52"/>
        <end position="71"/>
    </location>
</feature>
<keyword evidence="1" id="KW-0472">Membrane</keyword>
<name>A0A8D9ED57_9HEMI</name>
<evidence type="ECO:0000313" key="2">
    <source>
        <dbReference type="EMBL" id="CAG6749593.1"/>
    </source>
</evidence>
<keyword evidence="1" id="KW-0812">Transmembrane</keyword>
<proteinExistence type="predicted"/>
<reference evidence="2" key="1">
    <citation type="submission" date="2021-05" db="EMBL/GenBank/DDBJ databases">
        <authorList>
            <person name="Alioto T."/>
            <person name="Alioto T."/>
            <person name="Gomez Garrido J."/>
        </authorList>
    </citation>
    <scope>NUCLEOTIDE SEQUENCE</scope>
</reference>
<dbReference type="EMBL" id="HBUF01523847">
    <property type="protein sequence ID" value="CAG6749593.1"/>
    <property type="molecule type" value="Transcribed_RNA"/>
</dbReference>
<keyword evidence="1" id="KW-1133">Transmembrane helix</keyword>
<accession>A0A8D9ED57</accession>
<sequence length="120" mass="13475">MIIPTLTRAGIVGIVILRSFQVGIRRRNCTTRVGLKITSTIQRKVNEITSSIVLLVTLVTNLVNIGVTMVTTNPKANQSRRHGLHLYLVAIRSFPRDLCRFLAANQNTVLQQNRRRVGKN</sequence>
<protein>
    <submittedName>
        <fullName evidence="2">Uncharacterized protein</fullName>
    </submittedName>
</protein>
<dbReference type="AlphaFoldDB" id="A0A8D9ED57"/>